<dbReference type="PATRIC" id="fig|1423724.4.peg.168"/>
<feature type="transmembrane region" description="Helical" evidence="6">
    <location>
        <begin position="145"/>
        <end position="166"/>
    </location>
</feature>
<keyword evidence="2" id="KW-1003">Cell membrane</keyword>
<gene>
    <name evidence="8" type="ORF">FC32_GL000160</name>
</gene>
<dbReference type="AlphaFoldDB" id="A0A0R1TVA4"/>
<evidence type="ECO:0000256" key="6">
    <source>
        <dbReference type="SAM" id="Phobius"/>
    </source>
</evidence>
<dbReference type="Gene3D" id="3.30.70.120">
    <property type="match status" value="1"/>
</dbReference>
<evidence type="ECO:0000313" key="9">
    <source>
        <dbReference type="Proteomes" id="UP000051324"/>
    </source>
</evidence>
<evidence type="ECO:0000256" key="4">
    <source>
        <dbReference type="ARBA" id="ARBA00022989"/>
    </source>
</evidence>
<dbReference type="Pfam" id="PF02588">
    <property type="entry name" value="YitT_membrane"/>
    <property type="match status" value="1"/>
</dbReference>
<dbReference type="RefSeq" id="WP_025087533.1">
    <property type="nucleotide sequence ID" value="NZ_AZFT01000043.1"/>
</dbReference>
<comment type="subcellular location">
    <subcellularLocation>
        <location evidence="1">Cell membrane</location>
        <topology evidence="1">Multi-pass membrane protein</topology>
    </subcellularLocation>
</comment>
<keyword evidence="9" id="KW-1185">Reference proteome</keyword>
<dbReference type="Proteomes" id="UP000051324">
    <property type="component" value="Unassembled WGS sequence"/>
</dbReference>
<feature type="transmembrane region" description="Helical" evidence="6">
    <location>
        <begin position="107"/>
        <end position="125"/>
    </location>
</feature>
<sequence length="279" mass="30558">MKKRLVQKPWFYWIVLVVALEMIAISVNFFYAPINIAAGGATGLAILLDASFGINRSLTVLVINLIMIGAAWLLLDKKTVKNIIFGSFLLPLLMYITPSQKIVEDDLLAVIVGGAVFALGIAALYRINASSGGTTVPPMILKKYFHLDPAITLLAIDMLVTFFNIFVSGLNAFFMASFSLVVTSFVMRYTEAGLDHKYQVQVMSQDKLPEIKKMLESEDHAMTIFNVRGGYSANEKELVMAVIDNQSYGPLVAAVHDIDPDAFIVTSNVVKVHGGTFGI</sequence>
<dbReference type="PANTHER" id="PTHR33545:SF9">
    <property type="entry name" value="UPF0750 MEMBRANE PROTEIN YITE"/>
    <property type="match status" value="1"/>
</dbReference>
<dbReference type="InterPro" id="IPR019264">
    <property type="entry name" value="DUF2179"/>
</dbReference>
<evidence type="ECO:0000313" key="8">
    <source>
        <dbReference type="EMBL" id="KRL85117.1"/>
    </source>
</evidence>
<accession>A0A0R1TVA4</accession>
<feature type="domain" description="DUF2179" evidence="7">
    <location>
        <begin position="221"/>
        <end position="274"/>
    </location>
</feature>
<dbReference type="PANTHER" id="PTHR33545">
    <property type="entry name" value="UPF0750 MEMBRANE PROTEIN YITT-RELATED"/>
    <property type="match status" value="1"/>
</dbReference>
<dbReference type="InterPro" id="IPR051461">
    <property type="entry name" value="UPF0750_membrane"/>
</dbReference>
<dbReference type="STRING" id="1423724.FC32_GL000160"/>
<proteinExistence type="predicted"/>
<name>A0A0R1TVA4_9LACO</name>
<dbReference type="InterPro" id="IPR003740">
    <property type="entry name" value="YitT"/>
</dbReference>
<evidence type="ECO:0000256" key="2">
    <source>
        <dbReference type="ARBA" id="ARBA00022475"/>
    </source>
</evidence>
<keyword evidence="5 6" id="KW-0472">Membrane</keyword>
<protein>
    <recommendedName>
        <fullName evidence="7">DUF2179 domain-containing protein</fullName>
    </recommendedName>
</protein>
<dbReference type="GO" id="GO:0005886">
    <property type="term" value="C:plasma membrane"/>
    <property type="evidence" value="ECO:0007669"/>
    <property type="project" value="UniProtKB-SubCell"/>
</dbReference>
<feature type="transmembrane region" description="Helical" evidence="6">
    <location>
        <begin position="54"/>
        <end position="75"/>
    </location>
</feature>
<dbReference type="eggNOG" id="COG1284">
    <property type="taxonomic scope" value="Bacteria"/>
</dbReference>
<evidence type="ECO:0000259" key="7">
    <source>
        <dbReference type="Pfam" id="PF10035"/>
    </source>
</evidence>
<evidence type="ECO:0000256" key="5">
    <source>
        <dbReference type="ARBA" id="ARBA00023136"/>
    </source>
</evidence>
<dbReference type="CDD" id="cd16380">
    <property type="entry name" value="YitT_C"/>
    <property type="match status" value="1"/>
</dbReference>
<dbReference type="Pfam" id="PF10035">
    <property type="entry name" value="DUF2179"/>
    <property type="match status" value="1"/>
</dbReference>
<keyword evidence="4 6" id="KW-1133">Transmembrane helix</keyword>
<comment type="caution">
    <text evidence="8">The sequence shown here is derived from an EMBL/GenBank/DDBJ whole genome shotgun (WGS) entry which is preliminary data.</text>
</comment>
<dbReference type="OrthoDB" id="1758221at2"/>
<reference evidence="8 9" key="1">
    <citation type="journal article" date="2015" name="Genome Announc.">
        <title>Expanding the biotechnology potential of lactobacilli through comparative genomics of 213 strains and associated genera.</title>
        <authorList>
            <person name="Sun Z."/>
            <person name="Harris H.M."/>
            <person name="McCann A."/>
            <person name="Guo C."/>
            <person name="Argimon S."/>
            <person name="Zhang W."/>
            <person name="Yang X."/>
            <person name="Jeffery I.B."/>
            <person name="Cooney J.C."/>
            <person name="Kagawa T.F."/>
            <person name="Liu W."/>
            <person name="Song Y."/>
            <person name="Salvetti E."/>
            <person name="Wrobel A."/>
            <person name="Rasinkangas P."/>
            <person name="Parkhill J."/>
            <person name="Rea M.C."/>
            <person name="O'Sullivan O."/>
            <person name="Ritari J."/>
            <person name="Douillard F.P."/>
            <person name="Paul Ross R."/>
            <person name="Yang R."/>
            <person name="Briner A.E."/>
            <person name="Felis G.E."/>
            <person name="de Vos W.M."/>
            <person name="Barrangou R."/>
            <person name="Klaenhammer T.R."/>
            <person name="Caufield P.W."/>
            <person name="Cui Y."/>
            <person name="Zhang H."/>
            <person name="O'Toole P.W."/>
        </authorList>
    </citation>
    <scope>NUCLEOTIDE SEQUENCE [LARGE SCALE GENOMIC DNA]</scope>
    <source>
        <strain evidence="8 9">DSM 16634</strain>
    </source>
</reference>
<dbReference type="InterPro" id="IPR015867">
    <property type="entry name" value="N-reg_PII/ATP_PRibTrfase_C"/>
</dbReference>
<dbReference type="PIRSF" id="PIRSF006483">
    <property type="entry name" value="Membrane_protein_YitT"/>
    <property type="match status" value="1"/>
</dbReference>
<evidence type="ECO:0000256" key="1">
    <source>
        <dbReference type="ARBA" id="ARBA00004651"/>
    </source>
</evidence>
<feature type="transmembrane region" description="Helical" evidence="6">
    <location>
        <begin position="12"/>
        <end position="34"/>
    </location>
</feature>
<organism evidence="8 9">
    <name type="scientific">Ligilactobacillus apodemi DSM 16634 = JCM 16172</name>
    <dbReference type="NCBI Taxonomy" id="1423724"/>
    <lineage>
        <taxon>Bacteria</taxon>
        <taxon>Bacillati</taxon>
        <taxon>Bacillota</taxon>
        <taxon>Bacilli</taxon>
        <taxon>Lactobacillales</taxon>
        <taxon>Lactobacillaceae</taxon>
        <taxon>Ligilactobacillus</taxon>
    </lineage>
</organism>
<evidence type="ECO:0000256" key="3">
    <source>
        <dbReference type="ARBA" id="ARBA00022692"/>
    </source>
</evidence>
<keyword evidence="3 6" id="KW-0812">Transmembrane</keyword>
<dbReference type="EMBL" id="AZFT01000043">
    <property type="protein sequence ID" value="KRL85117.1"/>
    <property type="molecule type" value="Genomic_DNA"/>
</dbReference>
<feature type="transmembrane region" description="Helical" evidence="6">
    <location>
        <begin position="82"/>
        <end position="101"/>
    </location>
</feature>